<dbReference type="AlphaFoldDB" id="A0AAD9D6I8"/>
<organism evidence="2 3">
    <name type="scientific">Skeletonema marinoi</name>
    <dbReference type="NCBI Taxonomy" id="267567"/>
    <lineage>
        <taxon>Eukaryota</taxon>
        <taxon>Sar</taxon>
        <taxon>Stramenopiles</taxon>
        <taxon>Ochrophyta</taxon>
        <taxon>Bacillariophyta</taxon>
        <taxon>Coscinodiscophyceae</taxon>
        <taxon>Thalassiosirophycidae</taxon>
        <taxon>Thalassiosirales</taxon>
        <taxon>Skeletonemataceae</taxon>
        <taxon>Skeletonema</taxon>
        <taxon>Skeletonema marinoi-dohrnii complex</taxon>
    </lineage>
</organism>
<reference evidence="2" key="1">
    <citation type="submission" date="2023-06" db="EMBL/GenBank/DDBJ databases">
        <title>Survivors Of The Sea: Transcriptome response of Skeletonema marinoi to long-term dormancy.</title>
        <authorList>
            <person name="Pinder M.I.M."/>
            <person name="Kourtchenko O."/>
            <person name="Robertson E.K."/>
            <person name="Larsson T."/>
            <person name="Maumus F."/>
            <person name="Osuna-Cruz C.M."/>
            <person name="Vancaester E."/>
            <person name="Stenow R."/>
            <person name="Vandepoele K."/>
            <person name="Ploug H."/>
            <person name="Bruchert V."/>
            <person name="Godhe A."/>
            <person name="Topel M."/>
        </authorList>
    </citation>
    <scope>NUCLEOTIDE SEQUENCE</scope>
    <source>
        <strain evidence="2">R05AC</strain>
    </source>
</reference>
<accession>A0AAD9D6I8</accession>
<feature type="region of interest" description="Disordered" evidence="1">
    <location>
        <begin position="1"/>
        <end position="67"/>
    </location>
</feature>
<gene>
    <name evidence="2" type="ORF">QTG54_014571</name>
</gene>
<evidence type="ECO:0000313" key="2">
    <source>
        <dbReference type="EMBL" id="KAK1734698.1"/>
    </source>
</evidence>
<protein>
    <submittedName>
        <fullName evidence="2">Uncharacterized protein</fullName>
    </submittedName>
</protein>
<dbReference type="EMBL" id="JATAAI010000037">
    <property type="protein sequence ID" value="KAK1734698.1"/>
    <property type="molecule type" value="Genomic_DNA"/>
</dbReference>
<evidence type="ECO:0000313" key="3">
    <source>
        <dbReference type="Proteomes" id="UP001224775"/>
    </source>
</evidence>
<comment type="caution">
    <text evidence="2">The sequence shown here is derived from an EMBL/GenBank/DDBJ whole genome shotgun (WGS) entry which is preliminary data.</text>
</comment>
<feature type="region of interest" description="Disordered" evidence="1">
    <location>
        <begin position="79"/>
        <end position="125"/>
    </location>
</feature>
<proteinExistence type="predicted"/>
<evidence type="ECO:0000256" key="1">
    <source>
        <dbReference type="SAM" id="MobiDB-lite"/>
    </source>
</evidence>
<dbReference type="Proteomes" id="UP001224775">
    <property type="component" value="Unassembled WGS sequence"/>
</dbReference>
<name>A0AAD9D6I8_9STRA</name>
<sequence>MSYAPQRRGRHQQPAQYNNSLDHSDSDRTDYTPYSQGSNYYGDDQSYYESGNQRYQSRGNNGSFNSGIVSAQQSLRGSFNSAYSDEQSGVSYGGERQASTYRSRQEGNQRSHNGNASVCGSTSATTVADGGRGRCPYQIGFNVQNAGKQMSTSKRIIHFRFGFANPQALASGQAGVDCRGQEHDLSITWSITGGKRTIAIDGREIQYTAGKRSNSARRLISLRRRGEWLIMSSS</sequence>
<feature type="compositionally biased region" description="Polar residues" evidence="1">
    <location>
        <begin position="110"/>
        <end position="125"/>
    </location>
</feature>
<keyword evidence="3" id="KW-1185">Reference proteome</keyword>
<feature type="compositionally biased region" description="Polar residues" evidence="1">
    <location>
        <begin position="79"/>
        <end position="90"/>
    </location>
</feature>
<feature type="compositionally biased region" description="Polar residues" evidence="1">
    <location>
        <begin position="47"/>
        <end position="67"/>
    </location>
</feature>